<feature type="domain" description="PFL" evidence="5">
    <location>
        <begin position="35"/>
        <end position="770"/>
    </location>
</feature>
<keyword evidence="2" id="KW-0456">Lyase</keyword>
<keyword evidence="7" id="KW-1185">Reference proteome</keyword>
<evidence type="ECO:0000313" key="6">
    <source>
        <dbReference type="EMBL" id="SFM34177.1"/>
    </source>
</evidence>
<proteinExistence type="predicted"/>
<reference evidence="7" key="1">
    <citation type="submission" date="2016-10" db="EMBL/GenBank/DDBJ databases">
        <authorList>
            <person name="Varghese N."/>
            <person name="Submissions S."/>
        </authorList>
    </citation>
    <scope>NUCLEOTIDE SEQUENCE [LARGE SCALE GENOMIC DNA]</scope>
    <source>
        <strain evidence="7">DSM 13327</strain>
    </source>
</reference>
<dbReference type="STRING" id="1123291.SAMN04490355_10817"/>
<name>A0A1I4Q298_9FIRM</name>
<dbReference type="InterPro" id="IPR051215">
    <property type="entry name" value="GRE"/>
</dbReference>
<dbReference type="InterPro" id="IPR001150">
    <property type="entry name" value="Gly_radical"/>
</dbReference>
<evidence type="ECO:0000313" key="7">
    <source>
        <dbReference type="Proteomes" id="UP000199520"/>
    </source>
</evidence>
<evidence type="ECO:0000256" key="1">
    <source>
        <dbReference type="ARBA" id="ARBA00022818"/>
    </source>
</evidence>
<evidence type="ECO:0000256" key="3">
    <source>
        <dbReference type="PROSITE-ProRule" id="PRU00493"/>
    </source>
</evidence>
<dbReference type="PROSITE" id="PS51149">
    <property type="entry name" value="GLY_RADICAL_2"/>
    <property type="match status" value="1"/>
</dbReference>
<dbReference type="InterPro" id="IPR004184">
    <property type="entry name" value="PFL_dom"/>
</dbReference>
<feature type="domain" description="Glycine radical" evidence="4">
    <location>
        <begin position="778"/>
        <end position="898"/>
    </location>
</feature>
<dbReference type="OrthoDB" id="9803969at2"/>
<gene>
    <name evidence="6" type="ORF">SAMN04490355_10817</name>
</gene>
<dbReference type="Gene3D" id="3.20.70.20">
    <property type="match status" value="1"/>
</dbReference>
<organism evidence="6 7">
    <name type="scientific">Pelosinus propionicus DSM 13327</name>
    <dbReference type="NCBI Taxonomy" id="1123291"/>
    <lineage>
        <taxon>Bacteria</taxon>
        <taxon>Bacillati</taxon>
        <taxon>Bacillota</taxon>
        <taxon>Negativicutes</taxon>
        <taxon>Selenomonadales</taxon>
        <taxon>Sporomusaceae</taxon>
        <taxon>Pelosinus</taxon>
    </lineage>
</organism>
<sequence length="898" mass="100319">MKAKEIKLQDILKKRGIDTGNIDNRLEADIPEAKESSKRLMETYYTLKVTADMEAPYWYNRTWWENDGDVIEVRRAKAMAACLAHMTPTIQPYEKLVMNKTKYVRGGFPFPWTTASFFNAQAEALMAEVDAPSESEADAVSVVGDGGGNVTESYGEVISIAKKFGMRKEDIPVLVKISRPWAGISVEELSNKYAKMTPGYDQYRRIMDSVICMFDSFAITQGREVANYYLPLQYGFDRIIELCDEKIAELMGESGGDGDFGMSRAYYYVAMKEITKGLSAWCENYSKQAKYLASVETDAELKANYTRISAVMHNIAHKKPASFWEAIQMTLCCHLGVTNEDAMSGLSIGRLGQILQPYYAKDTREGIMTDEEIIELLELYRIKISCIECFASAGVSGGVLSGNTFNNLSMGGLNYDGLTAVTPLEYLIIEAGMRNKTPQPTLSVLYDEKTPEDFLMKAVTCTKLGLGYPAWMNNQGGMNFMLRNYGPEGMDLNDARAWCLGGCLESAPGCFQPLEYDGKVTMIPGGASPSCATGVHFIALPKILELVLTNGLDKRTGKQIYPAHEKKLDSYETVIRQWKEYLELTTDVVNRCNNIQMDIWRKHAMPVVNSLLKPDCFTKGRHIGTMGARYNASINFESCGTITLVNSLSSVKKNVFDDKKFTIEELTEALLNNFGFKTAFDTGVFSPDFRENTADSAKYEKIFAASLNAPKYGNADPYADTILKDYENYMYDMLRSFKSYYGKPLYLCQISVSTHGPQGFITLATADGRLAGTTYSDGSVSAAAGTDKNGLYAIFESATVYDHSLHQNSQMNLKLHPSAVRGSNGTRKLLQVVRAYMRKGGFHVQFNVVDSNTLREAQSTPEKHRDLMVRVAGFTQYWCEIGKPIQDEVIFRTQYEEA</sequence>
<evidence type="ECO:0000259" key="4">
    <source>
        <dbReference type="PROSITE" id="PS51149"/>
    </source>
</evidence>
<keyword evidence="1 3" id="KW-0556">Organic radical</keyword>
<dbReference type="PANTHER" id="PTHR43641">
    <property type="entry name" value="FORMATE ACETYLTRANSFERASE 3-RELATED"/>
    <property type="match status" value="1"/>
</dbReference>
<dbReference type="GO" id="GO:0016829">
    <property type="term" value="F:lyase activity"/>
    <property type="evidence" value="ECO:0007669"/>
    <property type="project" value="UniProtKB-KW"/>
</dbReference>
<dbReference type="Pfam" id="PF02901">
    <property type="entry name" value="PFL-like"/>
    <property type="match status" value="1"/>
</dbReference>
<dbReference type="AlphaFoldDB" id="A0A1I4Q298"/>
<dbReference type="Proteomes" id="UP000199520">
    <property type="component" value="Unassembled WGS sequence"/>
</dbReference>
<accession>A0A1I4Q298</accession>
<dbReference type="Pfam" id="PF01228">
    <property type="entry name" value="Gly_radical"/>
    <property type="match status" value="1"/>
</dbReference>
<evidence type="ECO:0000256" key="2">
    <source>
        <dbReference type="ARBA" id="ARBA00023239"/>
    </source>
</evidence>
<dbReference type="PANTHER" id="PTHR43641:SF2">
    <property type="entry name" value="DEHYDRATASE YBIW-RELATED"/>
    <property type="match status" value="1"/>
</dbReference>
<dbReference type="SUPFAM" id="SSF51998">
    <property type="entry name" value="PFL-like glycyl radical enzymes"/>
    <property type="match status" value="1"/>
</dbReference>
<dbReference type="EMBL" id="FOTS01000081">
    <property type="protein sequence ID" value="SFM34177.1"/>
    <property type="molecule type" value="Genomic_DNA"/>
</dbReference>
<evidence type="ECO:0000259" key="5">
    <source>
        <dbReference type="PROSITE" id="PS51554"/>
    </source>
</evidence>
<dbReference type="PROSITE" id="PS51554">
    <property type="entry name" value="PFL"/>
    <property type="match status" value="1"/>
</dbReference>
<protein>
    <submittedName>
        <fullName evidence="6">4-hydroxyphenylacetate decarboxylase subunit B</fullName>
    </submittedName>
</protein>
<dbReference type="GO" id="GO:0005829">
    <property type="term" value="C:cytosol"/>
    <property type="evidence" value="ECO:0007669"/>
    <property type="project" value="TreeGrafter"/>
</dbReference>
<dbReference type="NCBIfam" id="NF033715">
    <property type="entry name" value="glycyl_HPDL_Lrg"/>
    <property type="match status" value="1"/>
</dbReference>
<dbReference type="RefSeq" id="WP_090944235.1">
    <property type="nucleotide sequence ID" value="NZ_FOTS01000081.1"/>
</dbReference>
<feature type="modified residue" description="Glycine radical" evidence="3">
    <location>
        <position position="873"/>
    </location>
</feature>